<feature type="compositionally biased region" description="Polar residues" evidence="1">
    <location>
        <begin position="124"/>
        <end position="152"/>
    </location>
</feature>
<dbReference type="EMBL" id="CAJVPS010000711">
    <property type="protein sequence ID" value="CAG8504486.1"/>
    <property type="molecule type" value="Genomic_DNA"/>
</dbReference>
<name>A0A9N8ZRA6_9GLOM</name>
<dbReference type="GO" id="GO:0003713">
    <property type="term" value="F:transcription coactivator activity"/>
    <property type="evidence" value="ECO:0007669"/>
    <property type="project" value="TreeGrafter"/>
</dbReference>
<dbReference type="InterPro" id="IPR036388">
    <property type="entry name" value="WH-like_DNA-bd_sf"/>
</dbReference>
<dbReference type="InterPro" id="IPR007526">
    <property type="entry name" value="SWIRM"/>
</dbReference>
<dbReference type="InterPro" id="IPR009057">
    <property type="entry name" value="Homeodomain-like_sf"/>
</dbReference>
<dbReference type="OrthoDB" id="5598695at2759"/>
<accession>A0A9N8ZRA6</accession>
<feature type="compositionally biased region" description="Basic residues" evidence="1">
    <location>
        <begin position="154"/>
        <end position="169"/>
    </location>
</feature>
<dbReference type="Gene3D" id="1.10.10.10">
    <property type="entry name" value="Winged helix-like DNA-binding domain superfamily/Winged helix DNA-binding domain"/>
    <property type="match status" value="1"/>
</dbReference>
<keyword evidence="4" id="KW-1185">Reference proteome</keyword>
<dbReference type="Proteomes" id="UP000789508">
    <property type="component" value="Unassembled WGS sequence"/>
</dbReference>
<gene>
    <name evidence="3" type="ORF">ALEPTO_LOCUS3654</name>
</gene>
<dbReference type="SUPFAM" id="SSF46689">
    <property type="entry name" value="Homeodomain-like"/>
    <property type="match status" value="1"/>
</dbReference>
<sequence length="311" mass="35440">MENRHKKLTQRFLLSEAPSPIHDSLTTAEKPSNNIQLIESSTIITPPLTPPPGMLNEQATTSTTTNLPIRRKVSRRKNPYPIRSPEKDSEGFTLHISIYEEYRKNPASFYESAQKTTIEDGIPSISSRWPTSDSDSDENQINYSSISNNGVHSQRGKRAKTSQTQRTRRSRALGRVIGINGTNGDSTTIRIPPPLPPQEWRILREKLESLELENSVLEGELPTISWKGPPMQINNLPHYDYLHPTEATLASTLRLTPAQYLTSKNSIISAARRYAKRMMPFRKSDAQRLLRIDVNKSSKLWEFFRDIGWFD</sequence>
<evidence type="ECO:0000259" key="2">
    <source>
        <dbReference type="PROSITE" id="PS50934"/>
    </source>
</evidence>
<dbReference type="GO" id="GO:0003682">
    <property type="term" value="F:chromatin binding"/>
    <property type="evidence" value="ECO:0007669"/>
    <property type="project" value="TreeGrafter"/>
</dbReference>
<dbReference type="Pfam" id="PF04433">
    <property type="entry name" value="SWIRM"/>
    <property type="match status" value="1"/>
</dbReference>
<comment type="caution">
    <text evidence="3">The sequence shown here is derived from an EMBL/GenBank/DDBJ whole genome shotgun (WGS) entry which is preliminary data.</text>
</comment>
<dbReference type="GO" id="GO:0006357">
    <property type="term" value="P:regulation of transcription by RNA polymerase II"/>
    <property type="evidence" value="ECO:0007669"/>
    <property type="project" value="TreeGrafter"/>
</dbReference>
<evidence type="ECO:0000256" key="1">
    <source>
        <dbReference type="SAM" id="MobiDB-lite"/>
    </source>
</evidence>
<dbReference type="PANTHER" id="PTHR12374:SF20">
    <property type="entry name" value="TRANSCRIPTIONAL ADAPTER 2-ALPHA"/>
    <property type="match status" value="1"/>
</dbReference>
<dbReference type="AlphaFoldDB" id="A0A9N8ZRA6"/>
<organism evidence="3 4">
    <name type="scientific">Ambispora leptoticha</name>
    <dbReference type="NCBI Taxonomy" id="144679"/>
    <lineage>
        <taxon>Eukaryota</taxon>
        <taxon>Fungi</taxon>
        <taxon>Fungi incertae sedis</taxon>
        <taxon>Mucoromycota</taxon>
        <taxon>Glomeromycotina</taxon>
        <taxon>Glomeromycetes</taxon>
        <taxon>Archaeosporales</taxon>
        <taxon>Ambisporaceae</taxon>
        <taxon>Ambispora</taxon>
    </lineage>
</organism>
<dbReference type="FunFam" id="1.10.10.10:FF:000087">
    <property type="entry name" value="Transcriptional adapter 2"/>
    <property type="match status" value="1"/>
</dbReference>
<feature type="domain" description="SWIRM" evidence="2">
    <location>
        <begin position="222"/>
        <end position="311"/>
    </location>
</feature>
<proteinExistence type="predicted"/>
<dbReference type="PROSITE" id="PS50934">
    <property type="entry name" value="SWIRM"/>
    <property type="match status" value="1"/>
</dbReference>
<reference evidence="3" key="1">
    <citation type="submission" date="2021-06" db="EMBL/GenBank/DDBJ databases">
        <authorList>
            <person name="Kallberg Y."/>
            <person name="Tangrot J."/>
            <person name="Rosling A."/>
        </authorList>
    </citation>
    <scope>NUCLEOTIDE SEQUENCE</scope>
    <source>
        <strain evidence="3">FL130A</strain>
    </source>
</reference>
<dbReference type="PANTHER" id="PTHR12374">
    <property type="entry name" value="TRANSCRIPTIONAL ADAPTOR 2 ADA2 -RELATED"/>
    <property type="match status" value="1"/>
</dbReference>
<dbReference type="GO" id="GO:0006338">
    <property type="term" value="P:chromatin remodeling"/>
    <property type="evidence" value="ECO:0007669"/>
    <property type="project" value="TreeGrafter"/>
</dbReference>
<evidence type="ECO:0000313" key="4">
    <source>
        <dbReference type="Proteomes" id="UP000789508"/>
    </source>
</evidence>
<evidence type="ECO:0000313" key="3">
    <source>
        <dbReference type="EMBL" id="CAG8504486.1"/>
    </source>
</evidence>
<dbReference type="GO" id="GO:0005634">
    <property type="term" value="C:nucleus"/>
    <property type="evidence" value="ECO:0007669"/>
    <property type="project" value="TreeGrafter"/>
</dbReference>
<feature type="region of interest" description="Disordered" evidence="1">
    <location>
        <begin position="121"/>
        <end position="169"/>
    </location>
</feature>
<protein>
    <submittedName>
        <fullName evidence="3">6823_t:CDS:1</fullName>
    </submittedName>
</protein>